<sequence>MIKPKLQSVSTRLRLGGLTPLTSVDYPGELAAVIYCQGCPWRCPYCHNGHLLDAAPEAESEGEGEGASEEIGQHAITWPEVLELLRSRRGLLDAVVFSGGEPTAQSALADAMAEVRALGFKVGLHTGGPYPQRLRALLPLLDWVGLDIKALPEDYPQVTGVPGSGEQAWQSLALLLDAKVSLEVRTTPMPGLDDDAYLSRLMHQLAEAGVTHYALQQAQSAHLLEPALRHQLRHFSKHALSNAAGLEDSAGGLPNPFPHFELRAA</sequence>
<evidence type="ECO:0000259" key="7">
    <source>
        <dbReference type="PROSITE" id="PS51918"/>
    </source>
</evidence>
<dbReference type="GO" id="GO:0046872">
    <property type="term" value="F:metal ion binding"/>
    <property type="evidence" value="ECO:0007669"/>
    <property type="project" value="UniProtKB-KW"/>
</dbReference>
<reference evidence="8 9" key="1">
    <citation type="journal article" date="2020" name="Microorganisms">
        <title>Osmotic Adaptation and Compatible Solute Biosynthesis of Phototrophic Bacteria as Revealed from Genome Analyses.</title>
        <authorList>
            <person name="Imhoff J.F."/>
            <person name="Rahn T."/>
            <person name="Kunzel S."/>
            <person name="Keller A."/>
            <person name="Neulinger S.C."/>
        </authorList>
    </citation>
    <scope>NUCLEOTIDE SEQUENCE [LARGE SCALE GENOMIC DNA]</scope>
    <source>
        <strain evidence="8 9">DSM 25653</strain>
    </source>
</reference>
<dbReference type="InterPro" id="IPR058240">
    <property type="entry name" value="rSAM_sf"/>
</dbReference>
<dbReference type="GO" id="GO:0003824">
    <property type="term" value="F:catalytic activity"/>
    <property type="evidence" value="ECO:0007669"/>
    <property type="project" value="InterPro"/>
</dbReference>
<dbReference type="NCBIfam" id="TIGR02495">
    <property type="entry name" value="NrdG2"/>
    <property type="match status" value="1"/>
</dbReference>
<evidence type="ECO:0000256" key="2">
    <source>
        <dbReference type="ARBA" id="ARBA00022485"/>
    </source>
</evidence>
<feature type="domain" description="Radical SAM core" evidence="7">
    <location>
        <begin position="26"/>
        <end position="256"/>
    </location>
</feature>
<dbReference type="InterPro" id="IPR012840">
    <property type="entry name" value="NrdG2"/>
</dbReference>
<keyword evidence="6" id="KW-0411">Iron-sulfur</keyword>
<accession>A0A9X0WB00</accession>
<name>A0A9X0WB00_9GAMM</name>
<dbReference type="PANTHER" id="PTHR30352">
    <property type="entry name" value="PYRUVATE FORMATE-LYASE-ACTIVATING ENZYME"/>
    <property type="match status" value="1"/>
</dbReference>
<dbReference type="Pfam" id="PF04055">
    <property type="entry name" value="Radical_SAM"/>
    <property type="match status" value="1"/>
</dbReference>
<comment type="caution">
    <text evidence="8">The sequence shown here is derived from an EMBL/GenBank/DDBJ whole genome shotgun (WGS) entry which is preliminary data.</text>
</comment>
<evidence type="ECO:0000256" key="4">
    <source>
        <dbReference type="ARBA" id="ARBA00022723"/>
    </source>
</evidence>
<proteinExistence type="predicted"/>
<protein>
    <submittedName>
        <fullName evidence="8">Anaerobic ribonucleoside-triphosphate reductase activating protein</fullName>
    </submittedName>
</protein>
<evidence type="ECO:0000256" key="1">
    <source>
        <dbReference type="ARBA" id="ARBA00001966"/>
    </source>
</evidence>
<dbReference type="SFLD" id="SFLDG01094">
    <property type="entry name" value="Uncharacterised_Radical_SAM_Su"/>
    <property type="match status" value="1"/>
</dbReference>
<dbReference type="RefSeq" id="WP_200246870.1">
    <property type="nucleotide sequence ID" value="NZ_NRRY01000034.1"/>
</dbReference>
<dbReference type="SUPFAM" id="SSF102114">
    <property type="entry name" value="Radical SAM enzymes"/>
    <property type="match status" value="1"/>
</dbReference>
<evidence type="ECO:0000313" key="8">
    <source>
        <dbReference type="EMBL" id="MBK1620228.1"/>
    </source>
</evidence>
<dbReference type="CDD" id="cd01335">
    <property type="entry name" value="Radical_SAM"/>
    <property type="match status" value="1"/>
</dbReference>
<dbReference type="InterPro" id="IPR034457">
    <property type="entry name" value="Organic_radical-activating"/>
</dbReference>
<keyword evidence="9" id="KW-1185">Reference proteome</keyword>
<keyword evidence="4" id="KW-0479">Metal-binding</keyword>
<organism evidence="8 9">
    <name type="scientific">Lamprobacter modestohalophilus</name>
    <dbReference type="NCBI Taxonomy" id="1064514"/>
    <lineage>
        <taxon>Bacteria</taxon>
        <taxon>Pseudomonadati</taxon>
        <taxon>Pseudomonadota</taxon>
        <taxon>Gammaproteobacteria</taxon>
        <taxon>Chromatiales</taxon>
        <taxon>Chromatiaceae</taxon>
        <taxon>Lamprobacter</taxon>
    </lineage>
</organism>
<dbReference type="PANTHER" id="PTHR30352:SF13">
    <property type="entry name" value="GLYCYL-RADICAL ENZYME ACTIVATING ENZYME YJJW-RELATED"/>
    <property type="match status" value="1"/>
</dbReference>
<gene>
    <name evidence="8" type="ORF">CKO42_17625</name>
</gene>
<keyword evidence="5" id="KW-0408">Iron</keyword>
<evidence type="ECO:0000313" key="9">
    <source>
        <dbReference type="Proteomes" id="UP001138768"/>
    </source>
</evidence>
<dbReference type="Gene3D" id="3.20.20.70">
    <property type="entry name" value="Aldolase class I"/>
    <property type="match status" value="1"/>
</dbReference>
<dbReference type="InterPro" id="IPR013785">
    <property type="entry name" value="Aldolase_TIM"/>
</dbReference>
<dbReference type="PROSITE" id="PS51918">
    <property type="entry name" value="RADICAL_SAM"/>
    <property type="match status" value="1"/>
</dbReference>
<comment type="cofactor">
    <cofactor evidence="1">
        <name>[4Fe-4S] cluster</name>
        <dbReference type="ChEBI" id="CHEBI:49883"/>
    </cofactor>
</comment>
<dbReference type="GO" id="GO:0051539">
    <property type="term" value="F:4 iron, 4 sulfur cluster binding"/>
    <property type="evidence" value="ECO:0007669"/>
    <property type="project" value="UniProtKB-KW"/>
</dbReference>
<dbReference type="EMBL" id="NRRY01000034">
    <property type="protein sequence ID" value="MBK1620228.1"/>
    <property type="molecule type" value="Genomic_DNA"/>
</dbReference>
<keyword evidence="3" id="KW-0949">S-adenosyl-L-methionine</keyword>
<keyword evidence="2" id="KW-0004">4Fe-4S</keyword>
<dbReference type="Proteomes" id="UP001138768">
    <property type="component" value="Unassembled WGS sequence"/>
</dbReference>
<dbReference type="SFLD" id="SFLDS00029">
    <property type="entry name" value="Radical_SAM"/>
    <property type="match status" value="1"/>
</dbReference>
<evidence type="ECO:0000256" key="6">
    <source>
        <dbReference type="ARBA" id="ARBA00023014"/>
    </source>
</evidence>
<evidence type="ECO:0000256" key="3">
    <source>
        <dbReference type="ARBA" id="ARBA00022691"/>
    </source>
</evidence>
<dbReference type="AlphaFoldDB" id="A0A9X0WB00"/>
<evidence type="ECO:0000256" key="5">
    <source>
        <dbReference type="ARBA" id="ARBA00023004"/>
    </source>
</evidence>
<dbReference type="InterPro" id="IPR007197">
    <property type="entry name" value="rSAM"/>
</dbReference>